<dbReference type="EMBL" id="CADCVX010000101">
    <property type="protein sequence ID" value="CAA9489151.1"/>
    <property type="molecule type" value="Genomic_DNA"/>
</dbReference>
<name>A0A6J4SB45_9SPHN</name>
<reference evidence="1" key="1">
    <citation type="submission" date="2020-02" db="EMBL/GenBank/DDBJ databases">
        <authorList>
            <person name="Meier V. D."/>
        </authorList>
    </citation>
    <scope>NUCLEOTIDE SEQUENCE</scope>
    <source>
        <strain evidence="1">AVDCRST_MAG91</strain>
    </source>
</reference>
<evidence type="ECO:0000313" key="1">
    <source>
        <dbReference type="EMBL" id="CAA9489151.1"/>
    </source>
</evidence>
<sequence>MTKISRRLFLASDASSGGHLKRRFAGDGARVEIIDTRLVRDPAPDVDDIAAFFAERHRLHQACPAQCGSWIPYFDLTDATGFTSIEADWPSVEHVEFWADPDPNSQLALLLFLAWIARQDLDTGKLFLVQGQTRWGEIDADIPMPPAERVAVDADRLRLARDAWSAFRSPTPERWAELLEADLSPLPRLRETVAIMLGELPDSRTGLSGAERLMLSTVASDHVTALHVQLAFVRADPQVLMYWEVGKLLDQLADPRALAIHGLACGPFDRAMHEEDFEARYHGFKNSRLTLSDLGRAFLDGREDYALRRDMDRWWGGTHLTGANCWRWDAERRMLTPPD</sequence>
<evidence type="ECO:0008006" key="2">
    <source>
        <dbReference type="Google" id="ProtNLM"/>
    </source>
</evidence>
<dbReference type="AlphaFoldDB" id="A0A6J4SB45"/>
<gene>
    <name evidence="1" type="ORF">AVDCRST_MAG91-445</name>
</gene>
<accession>A0A6J4SB45</accession>
<organism evidence="1">
    <name type="scientific">uncultured Sphingomonadaceae bacterium</name>
    <dbReference type="NCBI Taxonomy" id="169976"/>
    <lineage>
        <taxon>Bacteria</taxon>
        <taxon>Pseudomonadati</taxon>
        <taxon>Pseudomonadota</taxon>
        <taxon>Alphaproteobacteria</taxon>
        <taxon>Sphingomonadales</taxon>
        <taxon>Sphingomonadaceae</taxon>
        <taxon>environmental samples</taxon>
    </lineage>
</organism>
<proteinExistence type="predicted"/>
<protein>
    <recommendedName>
        <fullName evidence="2">DUF1835 domain-containing protein</fullName>
    </recommendedName>
</protein>